<dbReference type="GO" id="GO:0008654">
    <property type="term" value="P:phospholipid biosynthetic process"/>
    <property type="evidence" value="ECO:0007669"/>
    <property type="project" value="InterPro"/>
</dbReference>
<feature type="transmembrane region" description="Helical" evidence="3">
    <location>
        <begin position="120"/>
        <end position="141"/>
    </location>
</feature>
<comment type="caution">
    <text evidence="4">The sequence shown here is derived from an EMBL/GenBank/DDBJ whole genome shotgun (WGS) entry which is preliminary data.</text>
</comment>
<feature type="transmembrane region" description="Helical" evidence="3">
    <location>
        <begin position="31"/>
        <end position="50"/>
    </location>
</feature>
<dbReference type="Proteomes" id="UP000316801">
    <property type="component" value="Unassembled WGS sequence"/>
</dbReference>
<keyword evidence="3" id="KW-1133">Transmembrane helix</keyword>
<evidence type="ECO:0000313" key="5">
    <source>
        <dbReference type="Proteomes" id="UP000316801"/>
    </source>
</evidence>
<organism evidence="4 5">
    <name type="scientific">Rhizobium straminoryzae</name>
    <dbReference type="NCBI Taxonomy" id="1387186"/>
    <lineage>
        <taxon>Bacteria</taxon>
        <taxon>Pseudomonadati</taxon>
        <taxon>Pseudomonadota</taxon>
        <taxon>Alphaproteobacteria</taxon>
        <taxon>Hyphomicrobiales</taxon>
        <taxon>Rhizobiaceae</taxon>
        <taxon>Rhizobium/Agrobacterium group</taxon>
        <taxon>Rhizobium</taxon>
    </lineage>
</organism>
<evidence type="ECO:0000313" key="4">
    <source>
        <dbReference type="EMBL" id="TRL39693.1"/>
    </source>
</evidence>
<feature type="transmembrane region" description="Helical" evidence="3">
    <location>
        <begin position="237"/>
        <end position="258"/>
    </location>
</feature>
<keyword evidence="3" id="KW-0472">Membrane</keyword>
<sequence>MSIKTRFTGARWAPRLVAITRTVDPLLADTLKALGLVYVASVASWGMAALHLPLEIHVPMIAALLLAGIFGLVLRGLPAHRHARFGFANLVTSLRAGIVSLVGATVLFSHSFGAAHFDSLIWWTVAAVLFALALDGVDGYLARRYRQQSELGARFDMEVDALLILILSIGATVLGKAGLWVVLIGLMRYAFVMAQWFLPKLRGELAPSFRRKAVCVVQVAVLCLVLVPQVVPPVSTAMAAIALAALLYSFGVDGITLMRRPA</sequence>
<gene>
    <name evidence="4" type="ORF">FNA46_08285</name>
</gene>
<dbReference type="GO" id="GO:0016020">
    <property type="term" value="C:membrane"/>
    <property type="evidence" value="ECO:0007669"/>
    <property type="project" value="InterPro"/>
</dbReference>
<dbReference type="Pfam" id="PF01066">
    <property type="entry name" value="CDP-OH_P_transf"/>
    <property type="match status" value="1"/>
</dbReference>
<keyword evidence="1 2" id="KW-0808">Transferase</keyword>
<evidence type="ECO:0000256" key="1">
    <source>
        <dbReference type="ARBA" id="ARBA00022679"/>
    </source>
</evidence>
<feature type="transmembrane region" description="Helical" evidence="3">
    <location>
        <begin position="153"/>
        <end position="174"/>
    </location>
</feature>
<comment type="similarity">
    <text evidence="2">Belongs to the CDP-alcohol phosphatidyltransferase class-I family.</text>
</comment>
<keyword evidence="5" id="KW-1185">Reference proteome</keyword>
<dbReference type="RefSeq" id="WP_143124728.1">
    <property type="nucleotide sequence ID" value="NZ_VJMG01000018.1"/>
</dbReference>
<feature type="transmembrane region" description="Helical" evidence="3">
    <location>
        <begin position="56"/>
        <end position="74"/>
    </location>
</feature>
<evidence type="ECO:0000256" key="3">
    <source>
        <dbReference type="SAM" id="Phobius"/>
    </source>
</evidence>
<dbReference type="InterPro" id="IPR000462">
    <property type="entry name" value="CDP-OH_P_trans"/>
</dbReference>
<dbReference type="InterPro" id="IPR048254">
    <property type="entry name" value="CDP_ALCOHOL_P_TRANSF_CS"/>
</dbReference>
<dbReference type="AlphaFoldDB" id="A0A549TCV2"/>
<evidence type="ECO:0000256" key="2">
    <source>
        <dbReference type="RuleBase" id="RU003750"/>
    </source>
</evidence>
<reference evidence="4 5" key="1">
    <citation type="submission" date="2019-07" db="EMBL/GenBank/DDBJ databases">
        <title>Ln-dependent methylotrophs.</title>
        <authorList>
            <person name="Tani A."/>
        </authorList>
    </citation>
    <scope>NUCLEOTIDE SEQUENCE [LARGE SCALE GENOMIC DNA]</scope>
    <source>
        <strain evidence="4 5">SM12</strain>
    </source>
</reference>
<protein>
    <submittedName>
        <fullName evidence="4">CDP-alcohol phosphatidyltransferase family protein</fullName>
    </submittedName>
</protein>
<dbReference type="GO" id="GO:0016780">
    <property type="term" value="F:phosphotransferase activity, for other substituted phosphate groups"/>
    <property type="evidence" value="ECO:0007669"/>
    <property type="project" value="InterPro"/>
</dbReference>
<name>A0A549TCV2_9HYPH</name>
<accession>A0A549TCV2</accession>
<keyword evidence="3" id="KW-0812">Transmembrane</keyword>
<proteinExistence type="inferred from homology"/>
<dbReference type="InterPro" id="IPR043130">
    <property type="entry name" value="CDP-OH_PTrfase_TM_dom"/>
</dbReference>
<dbReference type="EMBL" id="VJMG01000018">
    <property type="protein sequence ID" value="TRL39693.1"/>
    <property type="molecule type" value="Genomic_DNA"/>
</dbReference>
<dbReference type="PROSITE" id="PS00379">
    <property type="entry name" value="CDP_ALCOHOL_P_TRANSF"/>
    <property type="match status" value="1"/>
</dbReference>
<feature type="transmembrane region" description="Helical" evidence="3">
    <location>
        <begin position="86"/>
        <end position="108"/>
    </location>
</feature>
<dbReference type="Gene3D" id="1.20.120.1760">
    <property type="match status" value="1"/>
</dbReference>